<evidence type="ECO:0000256" key="5">
    <source>
        <dbReference type="ARBA" id="ARBA00023136"/>
    </source>
</evidence>
<dbReference type="PROSITE" id="PS50845">
    <property type="entry name" value="RETICULON"/>
    <property type="match status" value="1"/>
</dbReference>
<feature type="transmembrane region" description="Helical" evidence="6">
    <location>
        <begin position="44"/>
        <end position="64"/>
    </location>
</feature>
<accession>A0ABD1K8S1</accession>
<dbReference type="GO" id="GO:0005789">
    <property type="term" value="C:endoplasmic reticulum membrane"/>
    <property type="evidence" value="ECO:0007669"/>
    <property type="project" value="UniProtKB-SubCell"/>
</dbReference>
<dbReference type="EMBL" id="JBHFQA010000008">
    <property type="protein sequence ID" value="KAL2095313.1"/>
    <property type="molecule type" value="Genomic_DNA"/>
</dbReference>
<feature type="transmembrane region" description="Helical" evidence="6">
    <location>
        <begin position="20"/>
        <end position="38"/>
    </location>
</feature>
<organism evidence="9 10">
    <name type="scientific">Coilia grayii</name>
    <name type="common">Gray's grenadier anchovy</name>
    <dbReference type="NCBI Taxonomy" id="363190"/>
    <lineage>
        <taxon>Eukaryota</taxon>
        <taxon>Metazoa</taxon>
        <taxon>Chordata</taxon>
        <taxon>Craniata</taxon>
        <taxon>Vertebrata</taxon>
        <taxon>Euteleostomi</taxon>
        <taxon>Actinopterygii</taxon>
        <taxon>Neopterygii</taxon>
        <taxon>Teleostei</taxon>
        <taxon>Clupei</taxon>
        <taxon>Clupeiformes</taxon>
        <taxon>Clupeoidei</taxon>
        <taxon>Engraulidae</taxon>
        <taxon>Coilinae</taxon>
        <taxon>Coilia</taxon>
    </lineage>
</organism>
<evidence type="ECO:0000256" key="6">
    <source>
        <dbReference type="RuleBase" id="RU210713"/>
    </source>
</evidence>
<dbReference type="InterPro" id="IPR003388">
    <property type="entry name" value="Reticulon"/>
</dbReference>
<dbReference type="Pfam" id="PF02453">
    <property type="entry name" value="Reticulon"/>
    <property type="match status" value="1"/>
</dbReference>
<evidence type="ECO:0000256" key="1">
    <source>
        <dbReference type="ARBA" id="ARBA00004477"/>
    </source>
</evidence>
<comment type="subcellular location">
    <subcellularLocation>
        <location evidence="1 6">Endoplasmic reticulum membrane</location>
        <topology evidence="1 6">Multi-pass membrane protein</topology>
    </subcellularLocation>
</comment>
<proteinExistence type="predicted"/>
<keyword evidence="4 6" id="KW-1133">Transmembrane helix</keyword>
<evidence type="ECO:0000259" key="8">
    <source>
        <dbReference type="PROSITE" id="PS50845"/>
    </source>
</evidence>
<protein>
    <recommendedName>
        <fullName evidence="6">Reticulon</fullName>
    </recommendedName>
</protein>
<name>A0ABD1K8S1_9TELE</name>
<comment type="caution">
    <text evidence="9">The sequence shown here is derived from an EMBL/GenBank/DDBJ whole genome shotgun (WGS) entry which is preliminary data.</text>
</comment>
<evidence type="ECO:0000256" key="2">
    <source>
        <dbReference type="ARBA" id="ARBA00022692"/>
    </source>
</evidence>
<gene>
    <name evidence="9" type="ORF">ACEWY4_010032</name>
</gene>
<feature type="compositionally biased region" description="Pro residues" evidence="7">
    <location>
        <begin position="190"/>
        <end position="201"/>
    </location>
</feature>
<keyword evidence="10" id="KW-1185">Reference proteome</keyword>
<evidence type="ECO:0000313" key="10">
    <source>
        <dbReference type="Proteomes" id="UP001591681"/>
    </source>
</evidence>
<feature type="transmembrane region" description="Helical" evidence="6">
    <location>
        <begin position="109"/>
        <end position="131"/>
    </location>
</feature>
<feature type="region of interest" description="Disordered" evidence="7">
    <location>
        <begin position="190"/>
        <end position="211"/>
    </location>
</feature>
<evidence type="ECO:0000313" key="9">
    <source>
        <dbReference type="EMBL" id="KAL2095313.1"/>
    </source>
</evidence>
<keyword evidence="2 6" id="KW-0812">Transmembrane</keyword>
<keyword evidence="5 6" id="KW-0472">Membrane</keyword>
<keyword evidence="3 6" id="KW-0256">Endoplasmic reticulum</keyword>
<dbReference type="Gene3D" id="1.20.5.2480">
    <property type="match status" value="1"/>
</dbReference>
<dbReference type="AlphaFoldDB" id="A0ABD1K8S1"/>
<sequence>MASKVIDLIYWRNVGKTATVFTGLVVGLACLFQVSLITVMSNSLLTVMAITFPISLLYQGLTLVRLNDGSHPFQSLLDEDLTLTDETTIRVVENIVLLIATAVTEIKRLLFVGNIIDSIKFLVLLYLLTYVGDQTNGLTLVMSAVICTFSLPLFYRLQQDRIDRLVAFVQDSLARGKLVLDSAYELVYPPPAPPSPPPPPATVALKAKKAK</sequence>
<dbReference type="PANTHER" id="PTHR45799">
    <property type="entry name" value="RETICULON-LIKE PROTEIN"/>
    <property type="match status" value="1"/>
</dbReference>
<evidence type="ECO:0000256" key="7">
    <source>
        <dbReference type="SAM" id="MobiDB-lite"/>
    </source>
</evidence>
<feature type="domain" description="Reticulon" evidence="8">
    <location>
        <begin position="5"/>
        <end position="211"/>
    </location>
</feature>
<feature type="transmembrane region" description="Helical" evidence="6">
    <location>
        <begin position="137"/>
        <end position="155"/>
    </location>
</feature>
<dbReference type="InterPro" id="IPR046964">
    <property type="entry name" value="RTN1-4"/>
</dbReference>
<reference evidence="9 10" key="1">
    <citation type="submission" date="2024-09" db="EMBL/GenBank/DDBJ databases">
        <title>A chromosome-level genome assembly of Gray's grenadier anchovy, Coilia grayii.</title>
        <authorList>
            <person name="Fu Z."/>
        </authorList>
    </citation>
    <scope>NUCLEOTIDE SEQUENCE [LARGE SCALE GENOMIC DNA]</scope>
    <source>
        <strain evidence="9">G4</strain>
        <tissue evidence="9">Muscle</tissue>
    </source>
</reference>
<evidence type="ECO:0000256" key="3">
    <source>
        <dbReference type="ARBA" id="ARBA00022824"/>
    </source>
</evidence>
<dbReference type="PANTHER" id="PTHR45799:SF7">
    <property type="entry name" value="RETICULON"/>
    <property type="match status" value="1"/>
</dbReference>
<dbReference type="PROSITE" id="PS51257">
    <property type="entry name" value="PROKAR_LIPOPROTEIN"/>
    <property type="match status" value="1"/>
</dbReference>
<evidence type="ECO:0000256" key="4">
    <source>
        <dbReference type="ARBA" id="ARBA00022989"/>
    </source>
</evidence>
<dbReference type="Proteomes" id="UP001591681">
    <property type="component" value="Unassembled WGS sequence"/>
</dbReference>